<organism evidence="2 3">
    <name type="scientific">Yeguia hominis</name>
    <dbReference type="NCBI Taxonomy" id="2763662"/>
    <lineage>
        <taxon>Bacteria</taxon>
        <taxon>Bacillati</taxon>
        <taxon>Bacillota</taxon>
        <taxon>Clostridia</taxon>
        <taxon>Eubacteriales</taxon>
        <taxon>Yeguiaceae</taxon>
        <taxon>Yeguia</taxon>
    </lineage>
</organism>
<name>A0A926DBF9_9FIRM</name>
<dbReference type="EMBL" id="JACRSN010000022">
    <property type="protein sequence ID" value="MBC8534746.1"/>
    <property type="molecule type" value="Genomic_DNA"/>
</dbReference>
<proteinExistence type="predicted"/>
<accession>A0A926DBF9</accession>
<dbReference type="InterPro" id="IPR017853">
    <property type="entry name" value="GH"/>
</dbReference>
<comment type="caution">
    <text evidence="2">The sequence shown here is derived from an EMBL/GenBank/DDBJ whole genome shotgun (WGS) entry which is preliminary data.</text>
</comment>
<dbReference type="RefSeq" id="WP_249320330.1">
    <property type="nucleotide sequence ID" value="NZ_JACRSN010000022.1"/>
</dbReference>
<evidence type="ECO:0000313" key="2">
    <source>
        <dbReference type="EMBL" id="MBC8534746.1"/>
    </source>
</evidence>
<evidence type="ECO:0000313" key="3">
    <source>
        <dbReference type="Proteomes" id="UP000651482"/>
    </source>
</evidence>
<dbReference type="GO" id="GO:0004565">
    <property type="term" value="F:beta-galactosidase activity"/>
    <property type="evidence" value="ECO:0007669"/>
    <property type="project" value="InterPro"/>
</dbReference>
<reference evidence="2" key="1">
    <citation type="submission" date="2020-08" db="EMBL/GenBank/DDBJ databases">
        <title>Genome public.</title>
        <authorList>
            <person name="Liu C."/>
            <person name="Sun Q."/>
        </authorList>
    </citation>
    <scope>NUCLEOTIDE SEQUENCE</scope>
    <source>
        <strain evidence="2">NSJ-40</strain>
    </source>
</reference>
<dbReference type="InterPro" id="IPR028212">
    <property type="entry name" value="GHL6"/>
</dbReference>
<dbReference type="SUPFAM" id="SSF51445">
    <property type="entry name" value="(Trans)glycosidases"/>
    <property type="match status" value="1"/>
</dbReference>
<dbReference type="Gene3D" id="3.20.20.80">
    <property type="entry name" value="Glycosidases"/>
    <property type="match status" value="1"/>
</dbReference>
<dbReference type="AlphaFoldDB" id="A0A926DBF9"/>
<dbReference type="Proteomes" id="UP000651482">
    <property type="component" value="Unassembled WGS sequence"/>
</dbReference>
<dbReference type="Pfam" id="PF08532">
    <property type="entry name" value="Glyco_hydro_42M"/>
    <property type="match status" value="1"/>
</dbReference>
<dbReference type="Gene3D" id="3.40.50.880">
    <property type="match status" value="1"/>
</dbReference>
<feature type="domain" description="Beta-galactosidase trimerisation" evidence="1">
    <location>
        <begin position="362"/>
        <end position="458"/>
    </location>
</feature>
<dbReference type="CDD" id="cd03143">
    <property type="entry name" value="A4_beta-galactosidase_middle_domain"/>
    <property type="match status" value="1"/>
</dbReference>
<dbReference type="Pfam" id="PF14871">
    <property type="entry name" value="GHL6"/>
    <property type="match status" value="1"/>
</dbReference>
<gene>
    <name evidence="2" type="ORF">IAG03_12270</name>
</gene>
<evidence type="ECO:0000259" key="1">
    <source>
        <dbReference type="Pfam" id="PF08532"/>
    </source>
</evidence>
<keyword evidence="3" id="KW-1185">Reference proteome</keyword>
<sequence>MAWYEKNYRRNLIDMHIEDWDDSFMASFDPEKYVAMLQKANVSCAMVYANSHVGYCYWPTKNGKMHPGLHGRDIFGEVVDRCHKAGMDVILYYTLIYDNWAYAQGPEWRILREDGKNSREVNGTSWVDINVGRYGVCCPNSTQYRDYVEKQLTELAHAYDFEGVFLDMTFWPDVCYCDHCKRRYETEVGGQMPRVVDWSDPVWTRFQEKREEWLIEFQTFATGVLKREKPGVSTNHQFSTVTQGWVRGVSEKHRLACDYVGGDFYAGLPEQSFICKLFYSMTGSYEFHTSRCTDLRDHTTNKSKSALEQQAAIALAHNGAFLFIDAIDPTGTLNPAVYETVGPIFKNFERHEPFLGGKMCQDVAVYFDLNSKMSFENNGKPVLACSQMRPDMPHLTAAVGAARIFKEAHVPYGVVSKHNFKDALDKYQVIVLPNVLQLQADAAEDLRRYVRKGGCVYASGYTSTALLGDVFGVEKIGLTKEDITYIAPTAAGQTLLPMGSEKYPIAVCDQQQLVTAAADATVLATTTLPYTVPSDHSKFASIHSDPPGIPLENPAVVLHSYGKGRVIWTAAPLESMGQESQDQAVLSLVRSLLGKPCAFSMEAPPAVEAVEFWQEDHDRAIVTLINLQTLTPPVPVHDIRLTVNLNGKTLKRACLLPDCVPVEAEIRDGTATVSMPPLAIEQMIAFEFEPAGKA</sequence>
<dbReference type="SUPFAM" id="SSF52317">
    <property type="entry name" value="Class I glutamine amidotransferase-like"/>
    <property type="match status" value="1"/>
</dbReference>
<dbReference type="InterPro" id="IPR029062">
    <property type="entry name" value="Class_I_gatase-like"/>
</dbReference>
<protein>
    <submittedName>
        <fullName evidence="2">Alpha-L-fucosidase</fullName>
    </submittedName>
</protein>
<dbReference type="GO" id="GO:0005975">
    <property type="term" value="P:carbohydrate metabolic process"/>
    <property type="evidence" value="ECO:0007669"/>
    <property type="project" value="InterPro"/>
</dbReference>
<dbReference type="InterPro" id="IPR013738">
    <property type="entry name" value="Beta_galactosidase_Trimer"/>
</dbReference>